<keyword evidence="3" id="KW-0804">Transcription</keyword>
<dbReference type="Gene3D" id="3.40.50.2300">
    <property type="match status" value="1"/>
</dbReference>
<dbReference type="SUPFAM" id="SSF46894">
    <property type="entry name" value="C-terminal effector domain of the bipartite response regulators"/>
    <property type="match status" value="1"/>
</dbReference>
<protein>
    <submittedName>
        <fullName evidence="5">Response regulator transcription factor</fullName>
    </submittedName>
</protein>
<feature type="domain" description="HTH luxR-type" evidence="4">
    <location>
        <begin position="127"/>
        <end position="192"/>
    </location>
</feature>
<evidence type="ECO:0000256" key="3">
    <source>
        <dbReference type="ARBA" id="ARBA00023163"/>
    </source>
</evidence>
<dbReference type="CDD" id="cd06170">
    <property type="entry name" value="LuxR_C_like"/>
    <property type="match status" value="1"/>
</dbReference>
<dbReference type="InterPro" id="IPR016032">
    <property type="entry name" value="Sig_transdc_resp-reg_C-effctor"/>
</dbReference>
<dbReference type="InterPro" id="IPR000792">
    <property type="entry name" value="Tscrpt_reg_LuxR_C"/>
</dbReference>
<keyword evidence="2" id="KW-0238">DNA-binding</keyword>
<evidence type="ECO:0000256" key="1">
    <source>
        <dbReference type="ARBA" id="ARBA00023015"/>
    </source>
</evidence>
<dbReference type="PROSITE" id="PS50043">
    <property type="entry name" value="HTH_LUXR_2"/>
    <property type="match status" value="1"/>
</dbReference>
<dbReference type="SMART" id="SM00421">
    <property type="entry name" value="HTH_LUXR"/>
    <property type="match status" value="1"/>
</dbReference>
<dbReference type="PRINTS" id="PR00038">
    <property type="entry name" value="HTHLUXR"/>
</dbReference>
<reference evidence="5 6" key="1">
    <citation type="submission" date="2021-09" db="EMBL/GenBank/DDBJ databases">
        <title>The complete genome sequence of a new microorganism.</title>
        <authorList>
            <person name="Zi Z."/>
        </authorList>
    </citation>
    <scope>NUCLEOTIDE SEQUENCE [LARGE SCALE GENOMIC DNA]</scope>
    <source>
        <strain evidence="5 6">WGZ8</strain>
    </source>
</reference>
<dbReference type="EMBL" id="JAIRBM010000029">
    <property type="protein sequence ID" value="MBZ6079176.1"/>
    <property type="molecule type" value="Genomic_DNA"/>
</dbReference>
<dbReference type="Proteomes" id="UP000704176">
    <property type="component" value="Unassembled WGS sequence"/>
</dbReference>
<sequence length="196" mass="21012">MKNERRTGEGRLVRRAALLIDNPDLARRIAAMLAQKTEIVILHAPDRPDVLITDHLPSDVPVPTIFLGSQPETFAAREAGVAGILPEDCSATDLVIAMEAVVRGFTIVPQGLADQNVSMADSGDADPSREDGLLTTREVEVLRLLAEGASNKLIARRLGISIHTAKFHVASIAAKLDATGRTDAVAQAIRLKLIML</sequence>
<dbReference type="Pfam" id="PF00196">
    <property type="entry name" value="GerE"/>
    <property type="match status" value="1"/>
</dbReference>
<evidence type="ECO:0000313" key="6">
    <source>
        <dbReference type="Proteomes" id="UP000704176"/>
    </source>
</evidence>
<name>A0ABS7VUC1_9HYPH</name>
<accession>A0ABS7VUC1</accession>
<evidence type="ECO:0000313" key="5">
    <source>
        <dbReference type="EMBL" id="MBZ6079176.1"/>
    </source>
</evidence>
<proteinExistence type="predicted"/>
<keyword evidence="6" id="KW-1185">Reference proteome</keyword>
<keyword evidence="1" id="KW-0805">Transcription regulation</keyword>
<gene>
    <name evidence="5" type="ORF">K9B37_23255</name>
</gene>
<evidence type="ECO:0000256" key="2">
    <source>
        <dbReference type="ARBA" id="ARBA00023125"/>
    </source>
</evidence>
<evidence type="ECO:0000259" key="4">
    <source>
        <dbReference type="PROSITE" id="PS50043"/>
    </source>
</evidence>
<dbReference type="PANTHER" id="PTHR44688:SF25">
    <property type="entry name" value="HTH LUXR-TYPE DOMAIN-CONTAINING PROTEIN"/>
    <property type="match status" value="1"/>
</dbReference>
<organism evidence="5 6">
    <name type="scientific">Microvirga puerhi</name>
    <dbReference type="NCBI Taxonomy" id="2876078"/>
    <lineage>
        <taxon>Bacteria</taxon>
        <taxon>Pseudomonadati</taxon>
        <taxon>Pseudomonadota</taxon>
        <taxon>Alphaproteobacteria</taxon>
        <taxon>Hyphomicrobiales</taxon>
        <taxon>Methylobacteriaceae</taxon>
        <taxon>Microvirga</taxon>
    </lineage>
</organism>
<dbReference type="PANTHER" id="PTHR44688">
    <property type="entry name" value="DNA-BINDING TRANSCRIPTIONAL ACTIVATOR DEVR_DOSR"/>
    <property type="match status" value="1"/>
</dbReference>
<comment type="caution">
    <text evidence="5">The sequence shown here is derived from an EMBL/GenBank/DDBJ whole genome shotgun (WGS) entry which is preliminary data.</text>
</comment>